<dbReference type="AlphaFoldDB" id="A0A8A1M730"/>
<sequence>MTFFQDDAHDALQQERSVRARCFTLKIARAFMKITYSVFQAGDACERTKFSSWSTWNKPPSTVERQQLVGCNRDTTHSSLFNAAELDCLECSRTCLPIGDGLSARRAYSGKALQRRPYEYKDHDALAVSTAPIPSLILISLSLFTTPHAVPPPVMLPIFPVPNNLFLRLGEKRPIQSLMLSAITFYLPETDLSPRAKVQALS</sequence>
<proteinExistence type="predicted"/>
<name>A0A8A1M730_AJECA</name>
<evidence type="ECO:0000313" key="1">
    <source>
        <dbReference type="EMBL" id="QSS60543.1"/>
    </source>
</evidence>
<organism evidence="1">
    <name type="scientific">Ajellomyces capsulatus</name>
    <name type="common">Darling's disease fungus</name>
    <name type="synonym">Histoplasma capsulatum</name>
    <dbReference type="NCBI Taxonomy" id="5037"/>
    <lineage>
        <taxon>Eukaryota</taxon>
        <taxon>Fungi</taxon>
        <taxon>Dikarya</taxon>
        <taxon>Ascomycota</taxon>
        <taxon>Pezizomycotina</taxon>
        <taxon>Eurotiomycetes</taxon>
        <taxon>Eurotiomycetidae</taxon>
        <taxon>Onygenales</taxon>
        <taxon>Ajellomycetaceae</taxon>
        <taxon>Histoplasma</taxon>
    </lineage>
</organism>
<accession>A0A8A1M730</accession>
<dbReference type="EMBL" id="CP069110">
    <property type="protein sequence ID" value="QSS60543.1"/>
    <property type="molecule type" value="Genomic_DNA"/>
</dbReference>
<dbReference type="Proteomes" id="UP000663671">
    <property type="component" value="Chromosome 4"/>
</dbReference>
<reference evidence="1" key="1">
    <citation type="submission" date="2021-01" db="EMBL/GenBank/DDBJ databases">
        <title>Chromosome-level genome assembly of a human fungal pathogen reveals clustering of transcriptionally co-regulated genes.</title>
        <authorList>
            <person name="Voorhies M."/>
            <person name="Cohen S."/>
            <person name="Shea T.P."/>
            <person name="Petrus S."/>
            <person name="Munoz J.F."/>
            <person name="Poplawski S."/>
            <person name="Goldman W.E."/>
            <person name="Michael T."/>
            <person name="Cuomo C.A."/>
            <person name="Sil A."/>
            <person name="Beyhan S."/>
        </authorList>
    </citation>
    <scope>NUCLEOTIDE SEQUENCE</scope>
    <source>
        <strain evidence="1">WU24</strain>
    </source>
</reference>
<protein>
    <submittedName>
        <fullName evidence="1">Uncharacterized protein</fullName>
    </submittedName>
</protein>
<dbReference type="VEuPathDB" id="FungiDB:I7I51_05343"/>
<gene>
    <name evidence="1" type="ORF">I7I51_05343</name>
</gene>